<proteinExistence type="predicted"/>
<protein>
    <submittedName>
        <fullName evidence="1">Uncharacterized protein</fullName>
    </submittedName>
</protein>
<accession>A0AAU7Z1Y0</accession>
<sequence>MAKVPFVERDFTHSLIRELIGVNYSSDLRVGHLHRAVAAQLERYAFNR</sequence>
<reference evidence="1" key="2">
    <citation type="journal article" date="2024" name="Environ. Microbiol.">
        <title>Genome analysis and description of Tunturibacter gen. nov. expands the diversity of Terriglobia in tundra soils.</title>
        <authorList>
            <person name="Messyasz A."/>
            <person name="Mannisto M.K."/>
            <person name="Kerkhof L.J."/>
            <person name="Haggblom M.M."/>
        </authorList>
    </citation>
    <scope>NUCLEOTIDE SEQUENCE</scope>
    <source>
        <strain evidence="1">M8UP39</strain>
    </source>
</reference>
<gene>
    <name evidence="1" type="ORF">RBB81_03065</name>
</gene>
<dbReference type="RefSeq" id="WP_353072684.1">
    <property type="nucleotide sequence ID" value="NZ_CP132938.1"/>
</dbReference>
<organism evidence="1">
    <name type="scientific">Tunturiibacter gelidiferens</name>
    <dbReference type="NCBI Taxonomy" id="3069689"/>
    <lineage>
        <taxon>Bacteria</taxon>
        <taxon>Pseudomonadati</taxon>
        <taxon>Acidobacteriota</taxon>
        <taxon>Terriglobia</taxon>
        <taxon>Terriglobales</taxon>
        <taxon>Acidobacteriaceae</taxon>
        <taxon>Tunturiibacter</taxon>
    </lineage>
</organism>
<name>A0AAU7Z1Y0_9BACT</name>
<dbReference type="AlphaFoldDB" id="A0AAU7Z1Y0"/>
<reference evidence="1" key="1">
    <citation type="submission" date="2023-08" db="EMBL/GenBank/DDBJ databases">
        <authorList>
            <person name="Messyasz A."/>
            <person name="Mannisto M.K."/>
            <person name="Kerkhof L.J."/>
            <person name="Haggblom M."/>
        </authorList>
    </citation>
    <scope>NUCLEOTIDE SEQUENCE</scope>
    <source>
        <strain evidence="1">M8UP39</strain>
    </source>
</reference>
<dbReference type="KEGG" id="tgi:RBB81_03065"/>
<dbReference type="EMBL" id="CP132938">
    <property type="protein sequence ID" value="XCB22920.1"/>
    <property type="molecule type" value="Genomic_DNA"/>
</dbReference>
<evidence type="ECO:0000313" key="1">
    <source>
        <dbReference type="EMBL" id="XCB22920.1"/>
    </source>
</evidence>